<dbReference type="EMBL" id="BLLF01001312">
    <property type="protein sequence ID" value="GFH18520.1"/>
    <property type="molecule type" value="Genomic_DNA"/>
</dbReference>
<dbReference type="PANTHER" id="PTHR43775">
    <property type="entry name" value="FATTY ACID SYNTHASE"/>
    <property type="match status" value="1"/>
</dbReference>
<reference evidence="4 5" key="1">
    <citation type="submission" date="2020-02" db="EMBL/GenBank/DDBJ databases">
        <title>Draft genome sequence of Haematococcus lacustris strain NIES-144.</title>
        <authorList>
            <person name="Morimoto D."/>
            <person name="Nakagawa S."/>
            <person name="Yoshida T."/>
            <person name="Sawayama S."/>
        </authorList>
    </citation>
    <scope>NUCLEOTIDE SEQUENCE [LARGE SCALE GENOMIC DNA]</scope>
    <source>
        <strain evidence="4 5">NIES-144</strain>
    </source>
</reference>
<evidence type="ECO:0000256" key="1">
    <source>
        <dbReference type="ARBA" id="ARBA00022450"/>
    </source>
</evidence>
<dbReference type="SUPFAM" id="SSF53901">
    <property type="entry name" value="Thiolase-like"/>
    <property type="match status" value="1"/>
</dbReference>
<name>A0A699ZAT2_HAELA</name>
<dbReference type="Gene3D" id="3.40.47.10">
    <property type="match status" value="1"/>
</dbReference>
<dbReference type="InterPro" id="IPR016039">
    <property type="entry name" value="Thiolase-like"/>
</dbReference>
<dbReference type="InterPro" id="IPR014030">
    <property type="entry name" value="Ketoacyl_synth_N"/>
</dbReference>
<comment type="caution">
    <text evidence="4">The sequence shown here is derived from an EMBL/GenBank/DDBJ whole genome shotgun (WGS) entry which is preliminary data.</text>
</comment>
<organism evidence="4 5">
    <name type="scientific">Haematococcus lacustris</name>
    <name type="common">Green alga</name>
    <name type="synonym">Haematococcus pluvialis</name>
    <dbReference type="NCBI Taxonomy" id="44745"/>
    <lineage>
        <taxon>Eukaryota</taxon>
        <taxon>Viridiplantae</taxon>
        <taxon>Chlorophyta</taxon>
        <taxon>core chlorophytes</taxon>
        <taxon>Chlorophyceae</taxon>
        <taxon>CS clade</taxon>
        <taxon>Chlamydomonadales</taxon>
        <taxon>Haematococcaceae</taxon>
        <taxon>Haematococcus</taxon>
    </lineage>
</organism>
<dbReference type="InterPro" id="IPR050091">
    <property type="entry name" value="PKS_NRPS_Biosynth_Enz"/>
</dbReference>
<dbReference type="PANTHER" id="PTHR43775:SF37">
    <property type="entry name" value="SI:DKEY-61P9.11"/>
    <property type="match status" value="1"/>
</dbReference>
<keyword evidence="1" id="KW-0596">Phosphopantetheine</keyword>
<proteinExistence type="predicted"/>
<gene>
    <name evidence="4" type="ORF">HaLaN_15341</name>
</gene>
<evidence type="ECO:0000313" key="5">
    <source>
        <dbReference type="Proteomes" id="UP000485058"/>
    </source>
</evidence>
<dbReference type="GO" id="GO:0004312">
    <property type="term" value="F:fatty acid synthase activity"/>
    <property type="evidence" value="ECO:0007669"/>
    <property type="project" value="TreeGrafter"/>
</dbReference>
<sequence length="126" mass="12932">MGLGKGMPGQAGSHDRQLVAAVRGMAVRSAAGSAWRTAATPDALTPVPLHRWDVEHLASARGGSGKQQAAALSTPDPARFGGWLPGCEWFDPAAFGLTAQEALLMDAQQRLLMEATAEAIGSAPAG</sequence>
<protein>
    <recommendedName>
        <fullName evidence="3">Beta-ketoacyl synthase-like N-terminal domain-containing protein</fullName>
    </recommendedName>
</protein>
<dbReference type="GO" id="GO:0006633">
    <property type="term" value="P:fatty acid biosynthetic process"/>
    <property type="evidence" value="ECO:0007669"/>
    <property type="project" value="TreeGrafter"/>
</dbReference>
<dbReference type="Proteomes" id="UP000485058">
    <property type="component" value="Unassembled WGS sequence"/>
</dbReference>
<accession>A0A699ZAT2</accession>
<feature type="domain" description="Beta-ketoacyl synthase-like N-terminal" evidence="3">
    <location>
        <begin position="40"/>
        <end position="123"/>
    </location>
</feature>
<keyword evidence="2" id="KW-0597">Phosphoprotein</keyword>
<evidence type="ECO:0000256" key="2">
    <source>
        <dbReference type="ARBA" id="ARBA00022553"/>
    </source>
</evidence>
<evidence type="ECO:0000313" key="4">
    <source>
        <dbReference type="EMBL" id="GFH18520.1"/>
    </source>
</evidence>
<dbReference type="Pfam" id="PF00109">
    <property type="entry name" value="ketoacyl-synt"/>
    <property type="match status" value="1"/>
</dbReference>
<keyword evidence="5" id="KW-1185">Reference proteome</keyword>
<dbReference type="AlphaFoldDB" id="A0A699ZAT2"/>
<evidence type="ECO:0000259" key="3">
    <source>
        <dbReference type="Pfam" id="PF00109"/>
    </source>
</evidence>